<feature type="transmembrane region" description="Helical" evidence="2">
    <location>
        <begin position="309"/>
        <end position="329"/>
    </location>
</feature>
<dbReference type="AlphaFoldDB" id="A0A422PKE2"/>
<feature type="compositionally biased region" description="Low complexity" evidence="1">
    <location>
        <begin position="888"/>
        <end position="899"/>
    </location>
</feature>
<keyword evidence="2" id="KW-0812">Transmembrane</keyword>
<feature type="transmembrane region" description="Helical" evidence="2">
    <location>
        <begin position="569"/>
        <end position="587"/>
    </location>
</feature>
<dbReference type="EMBL" id="MKKU01000239">
    <property type="protein sequence ID" value="RNF18202.1"/>
    <property type="molecule type" value="Genomic_DNA"/>
</dbReference>
<accession>A0A422PKE2</accession>
<feature type="transmembrane region" description="Helical" evidence="2">
    <location>
        <begin position="625"/>
        <end position="649"/>
    </location>
</feature>
<feature type="transmembrane region" description="Helical" evidence="2">
    <location>
        <begin position="953"/>
        <end position="976"/>
    </location>
</feature>
<feature type="transmembrane region" description="Helical" evidence="2">
    <location>
        <begin position="596"/>
        <end position="619"/>
    </location>
</feature>
<organism evidence="3 4">
    <name type="scientific">Trypanosoma conorhini</name>
    <dbReference type="NCBI Taxonomy" id="83891"/>
    <lineage>
        <taxon>Eukaryota</taxon>
        <taxon>Discoba</taxon>
        <taxon>Euglenozoa</taxon>
        <taxon>Kinetoplastea</taxon>
        <taxon>Metakinetoplastina</taxon>
        <taxon>Trypanosomatida</taxon>
        <taxon>Trypanosomatidae</taxon>
        <taxon>Trypanosoma</taxon>
    </lineage>
</organism>
<gene>
    <name evidence="3" type="ORF">Tco025E_04587</name>
</gene>
<dbReference type="PANTHER" id="PTHR34993:SF1">
    <property type="entry name" value="TRANSMEMBRANE PROTEIN"/>
    <property type="match status" value="1"/>
</dbReference>
<evidence type="ECO:0000256" key="1">
    <source>
        <dbReference type="SAM" id="MobiDB-lite"/>
    </source>
</evidence>
<dbReference type="Proteomes" id="UP000284403">
    <property type="component" value="Unassembled WGS sequence"/>
</dbReference>
<feature type="transmembrane region" description="Helical" evidence="2">
    <location>
        <begin position="538"/>
        <end position="557"/>
    </location>
</feature>
<dbReference type="PANTHER" id="PTHR34993">
    <property type="entry name" value="TRANSMEMBRANE PROTEIN"/>
    <property type="match status" value="1"/>
</dbReference>
<reference evidence="3 4" key="1">
    <citation type="journal article" date="2018" name="BMC Genomics">
        <title>Genomic comparison of Trypanosoma conorhini and Trypanosoma rangeli to Trypanosoma cruzi strains of high and low virulence.</title>
        <authorList>
            <person name="Bradwell K.R."/>
            <person name="Koparde V.N."/>
            <person name="Matveyev A.V."/>
            <person name="Serrano M.G."/>
            <person name="Alves J.M."/>
            <person name="Parikh H."/>
            <person name="Huang B."/>
            <person name="Lee V."/>
            <person name="Espinosa-Alvarez O."/>
            <person name="Ortiz P.A."/>
            <person name="Costa-Martins A.G."/>
            <person name="Teixeira M.M."/>
            <person name="Buck G.A."/>
        </authorList>
    </citation>
    <scope>NUCLEOTIDE SEQUENCE [LARGE SCALE GENOMIC DNA]</scope>
    <source>
        <strain evidence="3 4">025E</strain>
    </source>
</reference>
<keyword evidence="4" id="KW-1185">Reference proteome</keyword>
<proteinExistence type="predicted"/>
<feature type="transmembrane region" description="Helical" evidence="2">
    <location>
        <begin position="341"/>
        <end position="359"/>
    </location>
</feature>
<feature type="region of interest" description="Disordered" evidence="1">
    <location>
        <begin position="867"/>
        <end position="902"/>
    </location>
</feature>
<feature type="transmembrane region" description="Helical" evidence="2">
    <location>
        <begin position="117"/>
        <end position="139"/>
    </location>
</feature>
<keyword evidence="2" id="KW-1133">Transmembrane helix</keyword>
<evidence type="ECO:0000313" key="3">
    <source>
        <dbReference type="EMBL" id="RNF18202.1"/>
    </source>
</evidence>
<name>A0A422PKE2_9TRYP</name>
<protein>
    <submittedName>
        <fullName evidence="3">Uncharacterized protein</fullName>
    </submittedName>
</protein>
<dbReference type="RefSeq" id="XP_029228400.1">
    <property type="nucleotide sequence ID" value="XM_029371497.1"/>
</dbReference>
<feature type="transmembrane region" description="Helical" evidence="2">
    <location>
        <begin position="89"/>
        <end position="110"/>
    </location>
</feature>
<comment type="caution">
    <text evidence="3">The sequence shown here is derived from an EMBL/GenBank/DDBJ whole genome shotgun (WGS) entry which is preliminary data.</text>
</comment>
<feature type="transmembrane region" description="Helical" evidence="2">
    <location>
        <begin position="421"/>
        <end position="444"/>
    </location>
</feature>
<evidence type="ECO:0000313" key="4">
    <source>
        <dbReference type="Proteomes" id="UP000284403"/>
    </source>
</evidence>
<dbReference type="OrthoDB" id="245960at2759"/>
<feature type="transmembrane region" description="Helical" evidence="2">
    <location>
        <begin position="268"/>
        <end position="289"/>
    </location>
</feature>
<keyword evidence="2" id="KW-0472">Membrane</keyword>
<sequence>MIYDVLELLMNYLQYLYLLVGIAPSVFPTLYRSPFWLVDIVLRGVFSSGSDGNADSHSEAALQAESLAGEEGGALGLRVPSWLPTDLRLTFALTNVVAPLLLVFLSTLLLGPPHCTAFAYLLSASVFLTVAGALLLLFLQRQPPATDEAWQSGPTLAALARGVSTQGAVIITAVGAAAVAVLLVLGIVLRLVLGARERARVLERLRQFESAPDAAEELVARRLLYADDAGPGNGEEMEKEAWVQRAKAEMAHQRLLWRRHKGTRAFSLPWTLLKLLVSLGGFAAAFVFALAPGHAVVIAIRVGQVCYPLAAASFLLALLFAVALVLGLTRSGRLRLFAIKLWLRRMLLGVVFLAVSFMYSPILRSTINLFPCQTVACAASDGDGDAFSGSAATACVQGTRRRTIARLSADAGVPCSGVDGFMTAAALLASSAYAVFFLLLYGLVTRRALRALQQYPLPDSATRTSPPSAWTEAQRADIGATFAGDVTATSPVLPPPPPLGSRLRQTARQEDVIYRARVSSSENEAKFLYSPYAYAFRYFKLVVVAQKTATVVVSTLMREGSGVGSPWMGFAACVVIHAGLGVALVVCRPYAQPLEFVLSLALQLMLSVLAAMGLTSALASTAAPLPLWSFVTTCLFLVPCAAMVVGGVLTLRRHPHPTLCGKRDAKRPPCRAGRRFCDGWGLRLSGCCLRGNKGGAGSWYEQFGRSRLQHEIFVPALYFARDTRALAAAAGNDEAKNEEAAAAGRASPLWDPVGTPRTPTNKCSLFLLESQRHATSDGRVRARRQWARLRAAVFAGRFSGLGNQHRRNSAEAPISSWRAAAAAAATSAMTTPFSPIRLPAEPPSHSLAMTTLLASVANETRWETSPYFSTKKKSRPWQEQQGCRELGESPSPLSSSSPPREARRREAFLERVRVFSARQRLLTLHYRQKRHLLLLQRAVDCLINAQVAQTMRYLLLFLGVTTAAAAALCICGMLRVEGNYVPSSLECTTVR</sequence>
<feature type="transmembrane region" description="Helical" evidence="2">
    <location>
        <begin position="12"/>
        <end position="31"/>
    </location>
</feature>
<evidence type="ECO:0000256" key="2">
    <source>
        <dbReference type="SAM" id="Phobius"/>
    </source>
</evidence>
<dbReference type="GeneID" id="40318198"/>
<feature type="transmembrane region" description="Helical" evidence="2">
    <location>
        <begin position="168"/>
        <end position="193"/>
    </location>
</feature>